<accession>A0A7I7T8W8</accession>
<proteinExistence type="predicted"/>
<name>A0A7I7T8W8_9MYCO</name>
<evidence type="ECO:0000313" key="2">
    <source>
        <dbReference type="Proteomes" id="UP000467148"/>
    </source>
</evidence>
<gene>
    <name evidence="1" type="ORF">MHEL_37610</name>
</gene>
<reference evidence="1 2" key="1">
    <citation type="journal article" date="2019" name="Emerg. Microbes Infect.">
        <title>Comprehensive subspecies identification of 175 nontuberculous mycobacteria species based on 7547 genomic profiles.</title>
        <authorList>
            <person name="Matsumoto Y."/>
            <person name="Kinjo T."/>
            <person name="Motooka D."/>
            <person name="Nabeya D."/>
            <person name="Jung N."/>
            <person name="Uechi K."/>
            <person name="Horii T."/>
            <person name="Iida T."/>
            <person name="Fujita J."/>
            <person name="Nakamura S."/>
        </authorList>
    </citation>
    <scope>NUCLEOTIDE SEQUENCE [LARGE SCALE GENOMIC DNA]</scope>
    <source>
        <strain evidence="1 2">JCM 30396</strain>
    </source>
</reference>
<sequence>MKILEPRVIAVHTAGRQAAPGDADQGLHSAVPDETTVHDDSVGCTIFLTDWWPATLQALGHFEVARELPLRDVSVAQGLIRGRLRHA</sequence>
<evidence type="ECO:0000313" key="1">
    <source>
        <dbReference type="EMBL" id="BBY65518.1"/>
    </source>
</evidence>
<dbReference type="Proteomes" id="UP000467148">
    <property type="component" value="Chromosome"/>
</dbReference>
<dbReference type="KEGG" id="mhev:MHEL_37610"/>
<keyword evidence="2" id="KW-1185">Reference proteome</keyword>
<dbReference type="AlphaFoldDB" id="A0A7I7T8W8"/>
<protein>
    <submittedName>
        <fullName evidence="1">Uncharacterized protein</fullName>
    </submittedName>
</protein>
<organism evidence="1 2">
    <name type="scientific">Mycolicibacterium helvum</name>
    <dbReference type="NCBI Taxonomy" id="1534349"/>
    <lineage>
        <taxon>Bacteria</taxon>
        <taxon>Bacillati</taxon>
        <taxon>Actinomycetota</taxon>
        <taxon>Actinomycetes</taxon>
        <taxon>Mycobacteriales</taxon>
        <taxon>Mycobacteriaceae</taxon>
        <taxon>Mycolicibacterium</taxon>
    </lineage>
</organism>
<dbReference type="EMBL" id="AP022596">
    <property type="protein sequence ID" value="BBY65518.1"/>
    <property type="molecule type" value="Genomic_DNA"/>
</dbReference>